<dbReference type="InterPro" id="IPR007372">
    <property type="entry name" value="Lipid/polyisoprenoid-bd_YceI"/>
</dbReference>
<evidence type="ECO:0000256" key="1">
    <source>
        <dbReference type="ARBA" id="ARBA00008812"/>
    </source>
</evidence>
<dbReference type="Proteomes" id="UP000092578">
    <property type="component" value="Unassembled WGS sequence"/>
</dbReference>
<gene>
    <name evidence="3" type="ORF">A8F95_19510</name>
</gene>
<reference evidence="4" key="1">
    <citation type="submission" date="2016-05" db="EMBL/GenBank/DDBJ databases">
        <authorList>
            <person name="Liu B."/>
            <person name="Wang J."/>
            <person name="Zhu Y."/>
            <person name="Liu G."/>
            <person name="Chen Q."/>
            <person name="Chen Z."/>
            <person name="Lan J."/>
            <person name="Che J."/>
            <person name="Ge C."/>
            <person name="Shi H."/>
            <person name="Pan Z."/>
            <person name="Liu X."/>
        </authorList>
    </citation>
    <scope>NUCLEOTIDE SEQUENCE [LARGE SCALE GENOMIC DNA]</scope>
    <source>
        <strain evidence="4">FJAT-27215</strain>
    </source>
</reference>
<evidence type="ECO:0000259" key="2">
    <source>
        <dbReference type="SMART" id="SM00867"/>
    </source>
</evidence>
<keyword evidence="4" id="KW-1185">Reference proteome</keyword>
<protein>
    <recommendedName>
        <fullName evidence="2">Lipid/polyisoprenoid-binding YceI-like domain-containing protein</fullName>
    </recommendedName>
</protein>
<proteinExistence type="inferred from homology"/>
<dbReference type="InterPro" id="IPR036761">
    <property type="entry name" value="TTHA0802/YceI-like_sf"/>
</dbReference>
<evidence type="ECO:0000313" key="4">
    <source>
        <dbReference type="Proteomes" id="UP000092578"/>
    </source>
</evidence>
<name>A0A1B9B717_9BACI</name>
<dbReference type="SMART" id="SM00867">
    <property type="entry name" value="YceI"/>
    <property type="match status" value="1"/>
</dbReference>
<dbReference type="Gene3D" id="2.40.128.110">
    <property type="entry name" value="Lipid/polyisoprenoid-binding, YceI-like"/>
    <property type="match status" value="1"/>
</dbReference>
<sequence>MAKFTVDQSHSSIGFEVKHMMVSKVKGNFDSYTAEVEAADLTDLTTANIAFTFDVASINTRSEDRDNHLKSGDFFDAEKYPSITFKSTNISKDGDDYKVTGDLTIKDVTKPVTFDVEFGGKGTNPWGVEVYGFEASTKINREEFGLTWNAALETGGVLVGKDIKITVELEVNPQA</sequence>
<evidence type="ECO:0000313" key="3">
    <source>
        <dbReference type="EMBL" id="OCA91910.1"/>
    </source>
</evidence>
<dbReference type="AlphaFoldDB" id="A0A1B9B717"/>
<dbReference type="Pfam" id="PF04264">
    <property type="entry name" value="YceI"/>
    <property type="match status" value="1"/>
</dbReference>
<dbReference type="EMBL" id="MAYT01000004">
    <property type="protein sequence ID" value="OCA91910.1"/>
    <property type="molecule type" value="Genomic_DNA"/>
</dbReference>
<comment type="similarity">
    <text evidence="1">Belongs to the UPF0312 family.</text>
</comment>
<organism evidence="3 4">
    <name type="scientific">Pseudobacillus wudalianchiensis</name>
    <dbReference type="NCBI Taxonomy" id="1743143"/>
    <lineage>
        <taxon>Bacteria</taxon>
        <taxon>Bacillati</taxon>
        <taxon>Bacillota</taxon>
        <taxon>Bacilli</taxon>
        <taxon>Bacillales</taxon>
        <taxon>Bacillaceae</taxon>
        <taxon>Pseudobacillus</taxon>
    </lineage>
</organism>
<dbReference type="PANTHER" id="PTHR34406">
    <property type="entry name" value="PROTEIN YCEI"/>
    <property type="match status" value="1"/>
</dbReference>
<dbReference type="RefSeq" id="WP_065409732.1">
    <property type="nucleotide sequence ID" value="NZ_MAYT01000004.1"/>
</dbReference>
<comment type="caution">
    <text evidence="3">The sequence shown here is derived from an EMBL/GenBank/DDBJ whole genome shotgun (WGS) entry which is preliminary data.</text>
</comment>
<accession>A0A1B9B717</accession>
<dbReference type="PANTHER" id="PTHR34406:SF1">
    <property type="entry name" value="PROTEIN YCEI"/>
    <property type="match status" value="1"/>
</dbReference>
<dbReference type="SUPFAM" id="SSF101874">
    <property type="entry name" value="YceI-like"/>
    <property type="match status" value="1"/>
</dbReference>
<feature type="domain" description="Lipid/polyisoprenoid-binding YceI-like" evidence="2">
    <location>
        <begin position="3"/>
        <end position="172"/>
    </location>
</feature>